<keyword evidence="1" id="KW-0862">Zinc</keyword>
<evidence type="ECO:0000313" key="3">
    <source>
        <dbReference type="EMBL" id="KAF1923421.1"/>
    </source>
</evidence>
<proteinExistence type="predicted"/>
<feature type="non-terminal residue" evidence="3">
    <location>
        <position position="1"/>
    </location>
</feature>
<keyword evidence="1" id="KW-0479">Metal-binding</keyword>
<dbReference type="InterPro" id="IPR001878">
    <property type="entry name" value="Znf_CCHC"/>
</dbReference>
<dbReference type="InterPro" id="IPR036875">
    <property type="entry name" value="Znf_CCHC_sf"/>
</dbReference>
<dbReference type="GO" id="GO:0008270">
    <property type="term" value="F:zinc ion binding"/>
    <property type="evidence" value="ECO:0007669"/>
    <property type="project" value="UniProtKB-KW"/>
</dbReference>
<name>A0A6A5R5L4_9PLEO</name>
<evidence type="ECO:0000259" key="2">
    <source>
        <dbReference type="PROSITE" id="PS50158"/>
    </source>
</evidence>
<dbReference type="SUPFAM" id="SSF57756">
    <property type="entry name" value="Retrovirus zinc finger-like domains"/>
    <property type="match status" value="1"/>
</dbReference>
<dbReference type="GeneID" id="54354780"/>
<accession>A0A6A5R5L4</accession>
<dbReference type="EMBL" id="ML979005">
    <property type="protein sequence ID" value="KAF1923421.1"/>
    <property type="molecule type" value="Genomic_DNA"/>
</dbReference>
<dbReference type="PROSITE" id="PS50158">
    <property type="entry name" value="ZF_CCHC"/>
    <property type="match status" value="1"/>
</dbReference>
<dbReference type="GO" id="GO:0003676">
    <property type="term" value="F:nucleic acid binding"/>
    <property type="evidence" value="ECO:0007669"/>
    <property type="project" value="InterPro"/>
</dbReference>
<reference evidence="3" key="1">
    <citation type="journal article" date="2020" name="Stud. Mycol.">
        <title>101 Dothideomycetes genomes: a test case for predicting lifestyles and emergence of pathogens.</title>
        <authorList>
            <person name="Haridas S."/>
            <person name="Albert R."/>
            <person name="Binder M."/>
            <person name="Bloem J."/>
            <person name="Labutti K."/>
            <person name="Salamov A."/>
            <person name="Andreopoulos B."/>
            <person name="Baker S."/>
            <person name="Barry K."/>
            <person name="Bills G."/>
            <person name="Bluhm B."/>
            <person name="Cannon C."/>
            <person name="Castanera R."/>
            <person name="Culley D."/>
            <person name="Daum C."/>
            <person name="Ezra D."/>
            <person name="Gonzalez J."/>
            <person name="Henrissat B."/>
            <person name="Kuo A."/>
            <person name="Liang C."/>
            <person name="Lipzen A."/>
            <person name="Lutzoni F."/>
            <person name="Magnuson J."/>
            <person name="Mondo S."/>
            <person name="Nolan M."/>
            <person name="Ohm R."/>
            <person name="Pangilinan J."/>
            <person name="Park H.-J."/>
            <person name="Ramirez L."/>
            <person name="Alfaro M."/>
            <person name="Sun H."/>
            <person name="Tritt A."/>
            <person name="Yoshinaga Y."/>
            <person name="Zwiers L.-H."/>
            <person name="Turgeon B."/>
            <person name="Goodwin S."/>
            <person name="Spatafora J."/>
            <person name="Crous P."/>
            <person name="Grigoriev I."/>
        </authorList>
    </citation>
    <scope>NUCLEOTIDE SEQUENCE</scope>
    <source>
        <strain evidence="3">CBS 183.55</strain>
    </source>
</reference>
<protein>
    <recommendedName>
        <fullName evidence="2">CCHC-type domain-containing protein</fullName>
    </recommendedName>
</protein>
<evidence type="ECO:0000313" key="4">
    <source>
        <dbReference type="Proteomes" id="UP000800082"/>
    </source>
</evidence>
<dbReference type="Proteomes" id="UP000800082">
    <property type="component" value="Unassembled WGS sequence"/>
</dbReference>
<keyword evidence="4" id="KW-1185">Reference proteome</keyword>
<dbReference type="AlphaFoldDB" id="A0A6A5R5L4"/>
<gene>
    <name evidence="3" type="ORF">M421DRAFT_75262</name>
</gene>
<sequence>TLTVKEGQRIAALKEFGARGDGKKSKKRVRAERGKRGKRHCKCCGETGHNSRTCKKDVVDVSN</sequence>
<keyword evidence="1" id="KW-0863">Zinc-finger</keyword>
<organism evidence="3 4">
    <name type="scientific">Didymella exigua CBS 183.55</name>
    <dbReference type="NCBI Taxonomy" id="1150837"/>
    <lineage>
        <taxon>Eukaryota</taxon>
        <taxon>Fungi</taxon>
        <taxon>Dikarya</taxon>
        <taxon>Ascomycota</taxon>
        <taxon>Pezizomycotina</taxon>
        <taxon>Dothideomycetes</taxon>
        <taxon>Pleosporomycetidae</taxon>
        <taxon>Pleosporales</taxon>
        <taxon>Pleosporineae</taxon>
        <taxon>Didymellaceae</taxon>
        <taxon>Didymella</taxon>
    </lineage>
</organism>
<feature type="domain" description="CCHC-type" evidence="2">
    <location>
        <begin position="41"/>
        <end position="56"/>
    </location>
</feature>
<dbReference type="OrthoDB" id="3790270at2759"/>
<evidence type="ECO:0000256" key="1">
    <source>
        <dbReference type="PROSITE-ProRule" id="PRU00047"/>
    </source>
</evidence>
<dbReference type="RefSeq" id="XP_033443674.1">
    <property type="nucleotide sequence ID" value="XM_033597113.1"/>
</dbReference>